<evidence type="ECO:0000256" key="3">
    <source>
        <dbReference type="SAM" id="Phobius"/>
    </source>
</evidence>
<keyword evidence="3" id="KW-1133">Transmembrane helix</keyword>
<feature type="domain" description="Calcineurin-like phosphoesterase" evidence="4">
    <location>
        <begin position="63"/>
        <end position="139"/>
    </location>
</feature>
<evidence type="ECO:0000256" key="1">
    <source>
        <dbReference type="ARBA" id="ARBA00022729"/>
    </source>
</evidence>
<organism evidence="5">
    <name type="scientific">marine metagenome</name>
    <dbReference type="NCBI Taxonomy" id="408172"/>
    <lineage>
        <taxon>unclassified sequences</taxon>
        <taxon>metagenomes</taxon>
        <taxon>ecological metagenomes</taxon>
    </lineage>
</organism>
<evidence type="ECO:0000259" key="4">
    <source>
        <dbReference type="Pfam" id="PF00149"/>
    </source>
</evidence>
<accession>A0A381ZN04</accession>
<dbReference type="Gene3D" id="3.60.21.10">
    <property type="match status" value="1"/>
</dbReference>
<keyword evidence="3" id="KW-0472">Membrane</keyword>
<protein>
    <recommendedName>
        <fullName evidence="4">Calcineurin-like phosphoesterase domain-containing protein</fullName>
    </recommendedName>
</protein>
<keyword evidence="2" id="KW-0378">Hydrolase</keyword>
<dbReference type="InterPro" id="IPR004843">
    <property type="entry name" value="Calcineurin-like_PHP"/>
</dbReference>
<dbReference type="PANTHER" id="PTHR10161:SF14">
    <property type="entry name" value="TARTRATE-RESISTANT ACID PHOSPHATASE TYPE 5"/>
    <property type="match status" value="1"/>
</dbReference>
<evidence type="ECO:0000313" key="5">
    <source>
        <dbReference type="EMBL" id="SVA90494.1"/>
    </source>
</evidence>
<sequence length="151" mass="17042">MGHDNRIRRTWFWLKIIFTIVLLGVVGAGGYKFHELGAKAGCFLLPENVVPIEIKPMNSDRINFVALGDTGTGDEEQQKVANAVVKVCKKYGCDMVLMLGDNFYDEGLKSYLDSQFETKFEQVYSQINKSFFAVLGNHDVRQDVLSQVMHS</sequence>
<dbReference type="AlphaFoldDB" id="A0A381ZN04"/>
<feature type="non-terminal residue" evidence="5">
    <location>
        <position position="151"/>
    </location>
</feature>
<feature type="transmembrane region" description="Helical" evidence="3">
    <location>
        <begin position="12"/>
        <end position="31"/>
    </location>
</feature>
<dbReference type="GO" id="GO:0016787">
    <property type="term" value="F:hydrolase activity"/>
    <property type="evidence" value="ECO:0007669"/>
    <property type="project" value="UniProtKB-KW"/>
</dbReference>
<dbReference type="InterPro" id="IPR029052">
    <property type="entry name" value="Metallo-depent_PP-like"/>
</dbReference>
<dbReference type="PANTHER" id="PTHR10161">
    <property type="entry name" value="TARTRATE-RESISTANT ACID PHOSPHATASE TYPE 5"/>
    <property type="match status" value="1"/>
</dbReference>
<dbReference type="Pfam" id="PF00149">
    <property type="entry name" value="Metallophos"/>
    <property type="match status" value="1"/>
</dbReference>
<dbReference type="InterPro" id="IPR051558">
    <property type="entry name" value="Metallophosphoesterase_PAP"/>
</dbReference>
<gene>
    <name evidence="5" type="ORF">METZ01_LOCUS143348</name>
</gene>
<dbReference type="EMBL" id="UINC01021922">
    <property type="protein sequence ID" value="SVA90494.1"/>
    <property type="molecule type" value="Genomic_DNA"/>
</dbReference>
<name>A0A381ZN04_9ZZZZ</name>
<dbReference type="SUPFAM" id="SSF56300">
    <property type="entry name" value="Metallo-dependent phosphatases"/>
    <property type="match status" value="1"/>
</dbReference>
<keyword evidence="1" id="KW-0732">Signal</keyword>
<proteinExistence type="predicted"/>
<reference evidence="5" key="1">
    <citation type="submission" date="2018-05" db="EMBL/GenBank/DDBJ databases">
        <authorList>
            <person name="Lanie J.A."/>
            <person name="Ng W.-L."/>
            <person name="Kazmierczak K.M."/>
            <person name="Andrzejewski T.M."/>
            <person name="Davidsen T.M."/>
            <person name="Wayne K.J."/>
            <person name="Tettelin H."/>
            <person name="Glass J.I."/>
            <person name="Rusch D."/>
            <person name="Podicherti R."/>
            <person name="Tsui H.-C.T."/>
            <person name="Winkler M.E."/>
        </authorList>
    </citation>
    <scope>NUCLEOTIDE SEQUENCE</scope>
</reference>
<keyword evidence="3" id="KW-0812">Transmembrane</keyword>
<evidence type="ECO:0000256" key="2">
    <source>
        <dbReference type="ARBA" id="ARBA00022801"/>
    </source>
</evidence>